<dbReference type="OrthoDB" id="2405039at2759"/>
<dbReference type="Proteomes" id="UP001153678">
    <property type="component" value="Unassembled WGS sequence"/>
</dbReference>
<gene>
    <name evidence="1" type="ORF">FWILDA_LOCUS18742</name>
</gene>
<name>A0A9W4XB03_9GLOM</name>
<evidence type="ECO:0000313" key="2">
    <source>
        <dbReference type="Proteomes" id="UP001153678"/>
    </source>
</evidence>
<dbReference type="AlphaFoldDB" id="A0A9W4XB03"/>
<proteinExistence type="predicted"/>
<organism evidence="1 2">
    <name type="scientific">Funneliformis geosporum</name>
    <dbReference type="NCBI Taxonomy" id="1117311"/>
    <lineage>
        <taxon>Eukaryota</taxon>
        <taxon>Fungi</taxon>
        <taxon>Fungi incertae sedis</taxon>
        <taxon>Mucoromycota</taxon>
        <taxon>Glomeromycotina</taxon>
        <taxon>Glomeromycetes</taxon>
        <taxon>Glomerales</taxon>
        <taxon>Glomeraceae</taxon>
        <taxon>Funneliformis</taxon>
    </lineage>
</organism>
<accession>A0A9W4XB03</accession>
<keyword evidence="2" id="KW-1185">Reference proteome</keyword>
<comment type="caution">
    <text evidence="1">The sequence shown here is derived from an EMBL/GenBank/DDBJ whole genome shotgun (WGS) entry which is preliminary data.</text>
</comment>
<dbReference type="EMBL" id="CAMKVN010019530">
    <property type="protein sequence ID" value="CAI2198777.1"/>
    <property type="molecule type" value="Genomic_DNA"/>
</dbReference>
<feature type="non-terminal residue" evidence="1">
    <location>
        <position position="1"/>
    </location>
</feature>
<sequence length="55" mass="6646">EEIENKIKEISKNMPLDIGRLLRNIYKHYTGFKAVEWRNWVTLFSLPLLNEKLDK</sequence>
<reference evidence="1" key="1">
    <citation type="submission" date="2022-08" db="EMBL/GenBank/DDBJ databases">
        <authorList>
            <person name="Kallberg Y."/>
            <person name="Tangrot J."/>
            <person name="Rosling A."/>
        </authorList>
    </citation>
    <scope>NUCLEOTIDE SEQUENCE</scope>
    <source>
        <strain evidence="1">Wild A</strain>
    </source>
</reference>
<feature type="non-terminal residue" evidence="1">
    <location>
        <position position="55"/>
    </location>
</feature>
<protein>
    <submittedName>
        <fullName evidence="1">10224_t:CDS:1</fullName>
    </submittedName>
</protein>
<evidence type="ECO:0000313" key="1">
    <source>
        <dbReference type="EMBL" id="CAI2198777.1"/>
    </source>
</evidence>